<dbReference type="Proteomes" id="UP000694580">
    <property type="component" value="Chromosome 9"/>
</dbReference>
<dbReference type="InterPro" id="IPR039051">
    <property type="entry name" value="SE-CTX-like"/>
</dbReference>
<dbReference type="GeneTree" id="ENSGT00980000199162"/>
<keyword evidence="2" id="KW-1185">Reference proteome</keyword>
<dbReference type="PANTHER" id="PTHR40472:SF6">
    <property type="entry name" value="RICIN B-TYPE LECTIN DOMAIN-CONTAINING PROTEIN"/>
    <property type="match status" value="1"/>
</dbReference>
<accession>A0AAY4BGV0</accession>
<dbReference type="Ensembl" id="ENSDCDT00010021325.1">
    <property type="protein sequence ID" value="ENSDCDP00010020159.1"/>
    <property type="gene ID" value="ENSDCDG00010009115.1"/>
</dbReference>
<sequence length="562" mass="63949">PDTILQLSDWLLSVVYLLLYSSFFTANITSDQITKVEKGLTACKELLKGLDEIAQAVTKTKESTEKIQKVLKVFHGFSKMASGLHNFGVLLSFIFAVIPKSNPTLEFMKEQFAEVNRKLDSMSLQISTLGKEMEWASYASVYSKDENNIRNSWAKLKEFVASAMAAKTQEQKTRLAERFTTFYESTATESSVADLYKYITESHGSSLNKNLLQLVVQKSSGDFAILTQYSSYFTALMVSGLQLNLFYYKLKGYDAAAKAKEAEGELGNVLSAIQDALINYVTKIGTQPFSDNKDLASKIKKHLDQKFNWYEWTVIAYPNDAEDEYSSGRSISLLVQDKTVVHVIHQEKGDTVYQRIKEDLEVQFKGVFTQLTCKKMKDELVLGSKIMNHVQFLHAIDIRGDFAQTKVADVELDCSKQIWTGLNFWTDLRTVRLFLKSKDVVENPPCSKLKCQNGECKQIKDTTEGVQNEIDYLAVEDQMDSMIYQFVPDLTSVYHSIKDLKEYTRHLIETVQHDIHWTQVLVKYNSVIEKFRYIVTLHVTLDGSSLVGNTLAYEPEDYRVTG</sequence>
<evidence type="ECO:0000313" key="1">
    <source>
        <dbReference type="Ensembl" id="ENSDCDP00010020159.1"/>
    </source>
</evidence>
<reference evidence="1" key="2">
    <citation type="submission" date="2025-08" db="UniProtKB">
        <authorList>
            <consortium name="Ensembl"/>
        </authorList>
    </citation>
    <scope>IDENTIFICATION</scope>
</reference>
<dbReference type="AlphaFoldDB" id="A0AAY4BGV0"/>
<reference evidence="1" key="3">
    <citation type="submission" date="2025-09" db="UniProtKB">
        <authorList>
            <consortium name="Ensembl"/>
        </authorList>
    </citation>
    <scope>IDENTIFICATION</scope>
</reference>
<protein>
    <submittedName>
        <fullName evidence="1">Uncharacterized protein</fullName>
    </submittedName>
</protein>
<gene>
    <name evidence="1" type="primary">DNAI1</name>
</gene>
<proteinExistence type="predicted"/>
<organism evidence="1 2">
    <name type="scientific">Denticeps clupeoides</name>
    <name type="common">denticle herring</name>
    <dbReference type="NCBI Taxonomy" id="299321"/>
    <lineage>
        <taxon>Eukaryota</taxon>
        <taxon>Metazoa</taxon>
        <taxon>Chordata</taxon>
        <taxon>Craniata</taxon>
        <taxon>Vertebrata</taxon>
        <taxon>Euteleostomi</taxon>
        <taxon>Actinopterygii</taxon>
        <taxon>Neopterygii</taxon>
        <taxon>Teleostei</taxon>
        <taxon>Clupei</taxon>
        <taxon>Clupeiformes</taxon>
        <taxon>Denticipitoidei</taxon>
        <taxon>Denticipitidae</taxon>
        <taxon>Denticeps</taxon>
    </lineage>
</organism>
<reference evidence="1 2" key="1">
    <citation type="submission" date="2020-06" db="EMBL/GenBank/DDBJ databases">
        <authorList>
            <consortium name="Wellcome Sanger Institute Data Sharing"/>
        </authorList>
    </citation>
    <scope>NUCLEOTIDE SEQUENCE [LARGE SCALE GENOMIC DNA]</scope>
</reference>
<evidence type="ECO:0000313" key="2">
    <source>
        <dbReference type="Proteomes" id="UP000694580"/>
    </source>
</evidence>
<name>A0AAY4BGV0_9TELE</name>
<dbReference type="PANTHER" id="PTHR40472">
    <property type="entry name" value="RICIN B-TYPE LECTIN DOMAIN-CONTAINING PROTEIN"/>
    <property type="match status" value="1"/>
</dbReference>